<proteinExistence type="predicted"/>
<dbReference type="Proteomes" id="UP000309117">
    <property type="component" value="Unassembled WGS sequence"/>
</dbReference>
<dbReference type="AlphaFoldDB" id="A0A4V3RE90"/>
<dbReference type="NCBIfam" id="TIGR01653">
    <property type="entry name" value="lactococcin_972"/>
    <property type="match status" value="1"/>
</dbReference>
<feature type="chain" id="PRO_5020720904" evidence="1">
    <location>
        <begin position="28"/>
        <end position="97"/>
    </location>
</feature>
<dbReference type="Gene3D" id="2.60.40.2850">
    <property type="match status" value="1"/>
</dbReference>
<sequence length="97" mass="10389">MKKRSKVVASCLACAGSLLFITTPVLAATINVEGGVWNYGVGSKYVWSYYSHAHKTHKSSVHGKYDASSGWTRKGVKAKASAAKAIGGNEAYYDVMN</sequence>
<feature type="signal peptide" evidence="1">
    <location>
        <begin position="1"/>
        <end position="27"/>
    </location>
</feature>
<evidence type="ECO:0000313" key="3">
    <source>
        <dbReference type="Proteomes" id="UP000309117"/>
    </source>
</evidence>
<comment type="caution">
    <text evidence="2">The sequence shown here is derived from an EMBL/GenBank/DDBJ whole genome shotgun (WGS) entry which is preliminary data.</text>
</comment>
<dbReference type="InterPro" id="IPR006540">
    <property type="entry name" value="Lactococcin_972"/>
</dbReference>
<name>A0A4V3RE90_9LACO</name>
<evidence type="ECO:0000313" key="2">
    <source>
        <dbReference type="EMBL" id="TGY15560.1"/>
    </source>
</evidence>
<evidence type="ECO:0000256" key="1">
    <source>
        <dbReference type="SAM" id="SignalP"/>
    </source>
</evidence>
<protein>
    <submittedName>
        <fullName evidence="2">Lactococcin 972 family bacteriocin</fullName>
    </submittedName>
</protein>
<keyword evidence="1" id="KW-0732">Signal</keyword>
<organism evidence="2 3">
    <name type="scientific">Lactobacillus intestinalis</name>
    <dbReference type="NCBI Taxonomy" id="151781"/>
    <lineage>
        <taxon>Bacteria</taxon>
        <taxon>Bacillati</taxon>
        <taxon>Bacillota</taxon>
        <taxon>Bacilli</taxon>
        <taxon>Lactobacillales</taxon>
        <taxon>Lactobacillaceae</taxon>
        <taxon>Lactobacillus</taxon>
    </lineage>
</organism>
<dbReference type="EMBL" id="SRYV01000008">
    <property type="protein sequence ID" value="TGY15560.1"/>
    <property type="molecule type" value="Genomic_DNA"/>
</dbReference>
<gene>
    <name evidence="2" type="ORF">E5351_05250</name>
</gene>
<dbReference type="RefSeq" id="WP_004045465.1">
    <property type="nucleotide sequence ID" value="NZ_AQFR02000003.1"/>
</dbReference>
<reference evidence="2 3" key="1">
    <citation type="submission" date="2019-04" db="EMBL/GenBank/DDBJ databases">
        <title>Microbes associate with the intestines of laboratory mice.</title>
        <authorList>
            <person name="Navarre W."/>
            <person name="Wong E."/>
            <person name="Huang K."/>
            <person name="Tropini C."/>
            <person name="Ng K."/>
            <person name="Yu B."/>
        </authorList>
    </citation>
    <scope>NUCLEOTIDE SEQUENCE [LARGE SCALE GENOMIC DNA]</scope>
    <source>
        <strain evidence="2 3">NM61_E11</strain>
    </source>
</reference>
<dbReference type="Pfam" id="PF09683">
    <property type="entry name" value="Lactococcin_972"/>
    <property type="match status" value="1"/>
</dbReference>
<accession>A0A4V3RE90</accession>